<gene>
    <name evidence="1" type="ORF">OXX778_LOCUS14416</name>
</gene>
<organism evidence="1 2">
    <name type="scientific">Brachionus calyciflorus</name>
    <dbReference type="NCBI Taxonomy" id="104777"/>
    <lineage>
        <taxon>Eukaryota</taxon>
        <taxon>Metazoa</taxon>
        <taxon>Spiralia</taxon>
        <taxon>Gnathifera</taxon>
        <taxon>Rotifera</taxon>
        <taxon>Eurotatoria</taxon>
        <taxon>Monogononta</taxon>
        <taxon>Pseudotrocha</taxon>
        <taxon>Ploima</taxon>
        <taxon>Brachionidae</taxon>
        <taxon>Brachionus</taxon>
    </lineage>
</organism>
<name>A0A814DMH6_9BILA</name>
<accession>A0A814DMH6</accession>
<dbReference type="InterPro" id="IPR036576">
    <property type="entry name" value="WRKY_dom_sf"/>
</dbReference>
<comment type="caution">
    <text evidence="1">The sequence shown here is derived from an EMBL/GenBank/DDBJ whole genome shotgun (WGS) entry which is preliminary data.</text>
</comment>
<keyword evidence="2" id="KW-1185">Reference proteome</keyword>
<evidence type="ECO:0000313" key="1">
    <source>
        <dbReference type="EMBL" id="CAF0960398.1"/>
    </source>
</evidence>
<dbReference type="GO" id="GO:0043565">
    <property type="term" value="F:sequence-specific DNA binding"/>
    <property type="evidence" value="ECO:0007669"/>
    <property type="project" value="InterPro"/>
</dbReference>
<sequence length="153" mass="18163">MIDFEISNLLNFGKQNSPEEVELDVEQYSEEDEENDQLIQNGLSLKRKRYRIIWTFQRQSHDLANGSKLYYRCKYSKCPAGLYLFYFNNKSKISLFTNHFEHDHSAPQKNRGIPENTKEIIRDLYDLGVKSPLNIIYALRDKKLDKIPTQRQI</sequence>
<dbReference type="AlphaFoldDB" id="A0A814DMH6"/>
<evidence type="ECO:0000313" key="2">
    <source>
        <dbReference type="Proteomes" id="UP000663879"/>
    </source>
</evidence>
<reference evidence="1" key="1">
    <citation type="submission" date="2021-02" db="EMBL/GenBank/DDBJ databases">
        <authorList>
            <person name="Nowell W R."/>
        </authorList>
    </citation>
    <scope>NUCLEOTIDE SEQUENCE</scope>
    <source>
        <strain evidence="1">Ploen Becks lab</strain>
    </source>
</reference>
<dbReference type="GO" id="GO:0003700">
    <property type="term" value="F:DNA-binding transcription factor activity"/>
    <property type="evidence" value="ECO:0007669"/>
    <property type="project" value="InterPro"/>
</dbReference>
<dbReference type="Proteomes" id="UP000663879">
    <property type="component" value="Unassembled WGS sequence"/>
</dbReference>
<dbReference type="SUPFAM" id="SSF118290">
    <property type="entry name" value="WRKY DNA-binding domain"/>
    <property type="match status" value="1"/>
</dbReference>
<dbReference type="EMBL" id="CAJNOC010002965">
    <property type="protein sequence ID" value="CAF0960398.1"/>
    <property type="molecule type" value="Genomic_DNA"/>
</dbReference>
<protein>
    <submittedName>
        <fullName evidence="1">Uncharacterized protein</fullName>
    </submittedName>
</protein>
<proteinExistence type="predicted"/>
<dbReference type="OrthoDB" id="119028at2759"/>